<keyword evidence="1" id="KW-0812">Transmembrane</keyword>
<dbReference type="Proteomes" id="UP000632289">
    <property type="component" value="Unassembled WGS sequence"/>
</dbReference>
<keyword evidence="1" id="KW-0472">Membrane</keyword>
<keyword evidence="3" id="KW-1185">Reference proteome</keyword>
<organism evidence="2 3">
    <name type="scientific">Streptomyces chumphonensis</name>
    <dbReference type="NCBI Taxonomy" id="1214925"/>
    <lineage>
        <taxon>Bacteria</taxon>
        <taxon>Bacillati</taxon>
        <taxon>Actinomycetota</taxon>
        <taxon>Actinomycetes</taxon>
        <taxon>Kitasatosporales</taxon>
        <taxon>Streptomycetaceae</taxon>
        <taxon>Streptomyces</taxon>
    </lineage>
</organism>
<reference evidence="2" key="1">
    <citation type="submission" date="2020-09" db="EMBL/GenBank/DDBJ databases">
        <title>Secondary metabolite and genome analysis of marine Streptomyces chumphonensis KK1-2T.</title>
        <authorList>
            <person name="Phongsopitanun W."/>
            <person name="Kanchanasin P."/>
            <person name="Pittayakhajonwut P."/>
            <person name="Suwanborirux K."/>
            <person name="Tanasupawat S."/>
        </authorList>
    </citation>
    <scope>NUCLEOTIDE SEQUENCE</scope>
    <source>
        <strain evidence="2">KK1-2</strain>
    </source>
</reference>
<protein>
    <submittedName>
        <fullName evidence="2">Uncharacterized protein</fullName>
    </submittedName>
</protein>
<comment type="caution">
    <text evidence="2">The sequence shown here is derived from an EMBL/GenBank/DDBJ whole genome shotgun (WGS) entry which is preliminary data.</text>
</comment>
<evidence type="ECO:0000256" key="1">
    <source>
        <dbReference type="SAM" id="Phobius"/>
    </source>
</evidence>
<evidence type="ECO:0000313" key="3">
    <source>
        <dbReference type="Proteomes" id="UP000632289"/>
    </source>
</evidence>
<dbReference type="RefSeq" id="WP_191212169.1">
    <property type="nucleotide sequence ID" value="NZ_BAABKL010000005.1"/>
</dbReference>
<sequence length="80" mass="8745">MAYRIQFAPDADAARRAMPAARRTTFDREIRSTLGTDPYGHGSTARGEKDRREIVIAGAIVIYYVSQAVAMVTAVTIISV</sequence>
<dbReference type="Gene3D" id="3.30.2310.20">
    <property type="entry name" value="RelE-like"/>
    <property type="match status" value="1"/>
</dbReference>
<keyword evidence="1" id="KW-1133">Transmembrane helix</keyword>
<gene>
    <name evidence="2" type="ORF">IF129_25345</name>
</gene>
<proteinExistence type="predicted"/>
<evidence type="ECO:0000313" key="2">
    <source>
        <dbReference type="EMBL" id="MBD3934874.1"/>
    </source>
</evidence>
<dbReference type="AlphaFoldDB" id="A0A927IFK4"/>
<accession>A0A927IFK4</accession>
<dbReference type="EMBL" id="JACXYU010000021">
    <property type="protein sequence ID" value="MBD3934874.1"/>
    <property type="molecule type" value="Genomic_DNA"/>
</dbReference>
<dbReference type="InterPro" id="IPR035093">
    <property type="entry name" value="RelE/ParE_toxin_dom_sf"/>
</dbReference>
<name>A0A927IFK4_9ACTN</name>
<feature type="transmembrane region" description="Helical" evidence="1">
    <location>
        <begin position="54"/>
        <end position="78"/>
    </location>
</feature>